<dbReference type="InterPro" id="IPR013342">
    <property type="entry name" value="Mandelate_racemase_C"/>
</dbReference>
<dbReference type="AlphaFoldDB" id="A0A3N4P4A9"/>
<dbReference type="GO" id="GO:0046872">
    <property type="term" value="F:metal ion binding"/>
    <property type="evidence" value="ECO:0007669"/>
    <property type="project" value="UniProtKB-KW"/>
</dbReference>
<sequence length="367" mass="39874">MKATLFRGELHYEGVTLHTAASGAIGALDTLWLRLDDGDCQGTGEVRLNIHYLHGYSAEQVLRNVTQALAHRDWTLSPQAMLTAIQAPDATLLAPTRMLIDMALHDLLARRAGLSLPQWLGAGATAPGYHTNQTLFWASEQQMLAQAKRYVARGFTRLKLRTGVADIATDLSRLRKLRDTFGADISLAIDVNGQWSLQQAHAVFPALRQLDLSYVEQPLAAKDDRLLPQLSEFGVPIMLDESLNSPAAIDRLIDANGALWGHLKLVKLGGVAPTLAAARRLRAANIPFMIGQMNEGHAATAAALQLCRVVQPQFAELYGADGLIDDPVTGLTYADGEIRVADSYGLGVHFDAARATFLQEFSYATAQ</sequence>
<dbReference type="EMBL" id="RMVG01000006">
    <property type="protein sequence ID" value="RPE01189.1"/>
    <property type="molecule type" value="Genomic_DNA"/>
</dbReference>
<comment type="caution">
    <text evidence="3">The sequence shown here is derived from an EMBL/GenBank/DDBJ whole genome shotgun (WGS) entry which is preliminary data.</text>
</comment>
<evidence type="ECO:0000313" key="3">
    <source>
        <dbReference type="EMBL" id="RPE01189.1"/>
    </source>
</evidence>
<dbReference type="GO" id="GO:0009063">
    <property type="term" value="P:amino acid catabolic process"/>
    <property type="evidence" value="ECO:0007669"/>
    <property type="project" value="InterPro"/>
</dbReference>
<protein>
    <submittedName>
        <fullName evidence="3">Mandelate racemase</fullName>
    </submittedName>
</protein>
<dbReference type="Gene3D" id="3.30.390.10">
    <property type="entry name" value="Enolase-like, N-terminal domain"/>
    <property type="match status" value="1"/>
</dbReference>
<dbReference type="PROSITE" id="PS00909">
    <property type="entry name" value="MR_MLE_2"/>
    <property type="match status" value="1"/>
</dbReference>
<dbReference type="SFLD" id="SFLDS00001">
    <property type="entry name" value="Enolase"/>
    <property type="match status" value="1"/>
</dbReference>
<keyword evidence="4" id="KW-1185">Reference proteome</keyword>
<proteinExistence type="predicted"/>
<keyword evidence="1" id="KW-0479">Metal-binding</keyword>
<dbReference type="SUPFAM" id="SSF51604">
    <property type="entry name" value="Enolase C-terminal domain-like"/>
    <property type="match status" value="1"/>
</dbReference>
<dbReference type="Gene3D" id="3.20.20.120">
    <property type="entry name" value="Enolase-like C-terminal domain"/>
    <property type="match status" value="1"/>
</dbReference>
<dbReference type="PANTHER" id="PTHR48073:SF2">
    <property type="entry name" value="O-SUCCINYLBENZOATE SYNTHASE"/>
    <property type="match status" value="1"/>
</dbReference>
<dbReference type="InterPro" id="IPR029065">
    <property type="entry name" value="Enolase_C-like"/>
</dbReference>
<evidence type="ECO:0000313" key="4">
    <source>
        <dbReference type="Proteomes" id="UP000281332"/>
    </source>
</evidence>
<dbReference type="SMART" id="SM00922">
    <property type="entry name" value="MR_MLE"/>
    <property type="match status" value="1"/>
</dbReference>
<dbReference type="RefSeq" id="WP_123800799.1">
    <property type="nucleotide sequence ID" value="NZ_RMVG01000006.1"/>
</dbReference>
<dbReference type="InterPro" id="IPR029017">
    <property type="entry name" value="Enolase-like_N"/>
</dbReference>
<dbReference type="Pfam" id="PF13378">
    <property type="entry name" value="MR_MLE_C"/>
    <property type="match status" value="1"/>
</dbReference>
<evidence type="ECO:0000259" key="2">
    <source>
        <dbReference type="SMART" id="SM00922"/>
    </source>
</evidence>
<dbReference type="OrthoDB" id="9802699at2"/>
<evidence type="ECO:0000256" key="1">
    <source>
        <dbReference type="ARBA" id="ARBA00022723"/>
    </source>
</evidence>
<accession>A0A3N4P4A9</accession>
<organism evidence="3 4">
    <name type="scientific">Candidatus Pantoea deserta</name>
    <dbReference type="NCBI Taxonomy" id="1869313"/>
    <lineage>
        <taxon>Bacteria</taxon>
        <taxon>Pseudomonadati</taxon>
        <taxon>Pseudomonadota</taxon>
        <taxon>Gammaproteobacteria</taxon>
        <taxon>Enterobacterales</taxon>
        <taxon>Erwiniaceae</taxon>
        <taxon>Pantoea</taxon>
    </lineage>
</organism>
<reference evidence="3 4" key="1">
    <citation type="submission" date="2018-11" db="EMBL/GenBank/DDBJ databases">
        <title>Whole genome sequencing of Pantoea sp. RIT388.</title>
        <authorList>
            <person name="Gan H.M."/>
            <person name="Hudson A.O."/>
        </authorList>
    </citation>
    <scope>NUCLEOTIDE SEQUENCE [LARGE SCALE GENOMIC DNA]</scope>
    <source>
        <strain evidence="3 4">RIT388</strain>
    </source>
</reference>
<name>A0A3N4P4A9_9GAMM</name>
<dbReference type="InterPro" id="IPR018110">
    <property type="entry name" value="Mandel_Rmase/mucon_lact_enz_CS"/>
</dbReference>
<dbReference type="Proteomes" id="UP000281332">
    <property type="component" value="Unassembled WGS sequence"/>
</dbReference>
<dbReference type="SUPFAM" id="SSF54826">
    <property type="entry name" value="Enolase N-terminal domain-like"/>
    <property type="match status" value="1"/>
</dbReference>
<dbReference type="InterPro" id="IPR036849">
    <property type="entry name" value="Enolase-like_C_sf"/>
</dbReference>
<gene>
    <name evidence="3" type="ORF">BBB56_09955</name>
</gene>
<dbReference type="PANTHER" id="PTHR48073">
    <property type="entry name" value="O-SUCCINYLBENZOATE SYNTHASE-RELATED"/>
    <property type="match status" value="1"/>
</dbReference>
<feature type="domain" description="Mandelate racemase/muconate lactonizing enzyme C-terminal" evidence="2">
    <location>
        <begin position="140"/>
        <end position="236"/>
    </location>
</feature>
<dbReference type="GO" id="GO:0003824">
    <property type="term" value="F:catalytic activity"/>
    <property type="evidence" value="ECO:0007669"/>
    <property type="project" value="UniProtKB-ARBA"/>
</dbReference>